<sequence length="523" mass="56342">MTPPSNRPPSDGPDWFGTPVPGNDGAGTPAHTPFPGVGPYGSGADAFGAAPGPGPAPAAYDDVFGGGPASTGTRPAGDPFGDPFATPAAHDVPGPRTADEPDTRRAAHDTGLAPGTSTGTATMTAVETTGGVPRARHKAPVAGGPAPAAKRPGRDRYLDLLRAIALVRVIVYHIFGWAWLTVLFPSMGVMFALAGSLMARSLSRPAWGVIRGRVRRLLPPMWAFSLTVVPIMFYFGWKPLKEEGLWWFAKLATYVFPIGAPPFPWHSGDKAGLLEDTWAVQAAGPLWYIRAYLWFVIASPLLLRAFRKLPWVTLFAPLGLTAIVGSGLIKIPGETGNAITDFACYGSCWVLGFAHNEGLFQKVPRYLSVSGSALIMAFGLWWASGHLGPDGWDLNDIPLAQAAWSFGFCVILLQYSPSWKELPGKLAGWDTLVTLANNRAVTIYLWHNLLIMATIPVIDLLFRIPGVWPTYSGYIESSYTVLMLIVVFPLIGLMIMAVGWLEDVAAKRRPRLWPNGAPKKARR</sequence>
<reference evidence="4" key="2">
    <citation type="submission" date="2020-09" db="EMBL/GenBank/DDBJ databases">
        <authorList>
            <person name="Sun Q."/>
            <person name="Ohkuma M."/>
        </authorList>
    </citation>
    <scope>NUCLEOTIDE SEQUENCE</scope>
    <source>
        <strain evidence="4">JCM 4391</strain>
    </source>
</reference>
<evidence type="ECO:0000313" key="5">
    <source>
        <dbReference type="Proteomes" id="UP000636661"/>
    </source>
</evidence>
<keyword evidence="2" id="KW-1133">Transmembrane helix</keyword>
<proteinExistence type="predicted"/>
<evidence type="ECO:0000256" key="2">
    <source>
        <dbReference type="SAM" id="Phobius"/>
    </source>
</evidence>
<feature type="transmembrane region" description="Helical" evidence="2">
    <location>
        <begin position="286"/>
        <end position="303"/>
    </location>
</feature>
<organism evidence="4 5">
    <name type="scientific">Streptomyces lavendofoliae</name>
    <dbReference type="NCBI Taxonomy" id="67314"/>
    <lineage>
        <taxon>Bacteria</taxon>
        <taxon>Bacillati</taxon>
        <taxon>Actinomycetota</taxon>
        <taxon>Actinomycetes</taxon>
        <taxon>Kitasatosporales</taxon>
        <taxon>Streptomycetaceae</taxon>
        <taxon>Streptomyces</taxon>
    </lineage>
</organism>
<gene>
    <name evidence="4" type="ORF">GCM10010274_65050</name>
</gene>
<evidence type="ECO:0000313" key="4">
    <source>
        <dbReference type="EMBL" id="GGU67596.1"/>
    </source>
</evidence>
<feature type="compositionally biased region" description="Basic and acidic residues" evidence="1">
    <location>
        <begin position="97"/>
        <end position="108"/>
    </location>
</feature>
<dbReference type="Proteomes" id="UP000636661">
    <property type="component" value="Unassembled WGS sequence"/>
</dbReference>
<feature type="transmembrane region" description="Helical" evidence="2">
    <location>
        <begin position="366"/>
        <end position="385"/>
    </location>
</feature>
<comment type="caution">
    <text evidence="4">The sequence shown here is derived from an EMBL/GenBank/DDBJ whole genome shotgun (WGS) entry which is preliminary data.</text>
</comment>
<feature type="transmembrane region" description="Helical" evidence="2">
    <location>
        <begin position="482"/>
        <end position="501"/>
    </location>
</feature>
<feature type="transmembrane region" description="Helical" evidence="2">
    <location>
        <begin position="335"/>
        <end position="354"/>
    </location>
</feature>
<dbReference type="AlphaFoldDB" id="A0A918M888"/>
<dbReference type="EMBL" id="BMTP01000032">
    <property type="protein sequence ID" value="GGU67596.1"/>
    <property type="molecule type" value="Genomic_DNA"/>
</dbReference>
<keyword evidence="2" id="KW-0472">Membrane</keyword>
<accession>A0A918M888</accession>
<feature type="transmembrane region" description="Helical" evidence="2">
    <location>
        <begin position="310"/>
        <end position="329"/>
    </location>
</feature>
<feature type="compositionally biased region" description="Pro residues" evidence="1">
    <location>
        <begin position="1"/>
        <end position="11"/>
    </location>
</feature>
<dbReference type="Pfam" id="PF01757">
    <property type="entry name" value="Acyl_transf_3"/>
    <property type="match status" value="1"/>
</dbReference>
<dbReference type="GO" id="GO:0016747">
    <property type="term" value="F:acyltransferase activity, transferring groups other than amino-acyl groups"/>
    <property type="evidence" value="ECO:0007669"/>
    <property type="project" value="InterPro"/>
</dbReference>
<feature type="domain" description="Acyltransferase 3" evidence="3">
    <location>
        <begin position="156"/>
        <end position="500"/>
    </location>
</feature>
<reference evidence="4" key="1">
    <citation type="journal article" date="2014" name="Int. J. Syst. Evol. Microbiol.">
        <title>Complete genome sequence of Corynebacterium casei LMG S-19264T (=DSM 44701T), isolated from a smear-ripened cheese.</title>
        <authorList>
            <consortium name="US DOE Joint Genome Institute (JGI-PGF)"/>
            <person name="Walter F."/>
            <person name="Albersmeier A."/>
            <person name="Kalinowski J."/>
            <person name="Ruckert C."/>
        </authorList>
    </citation>
    <scope>NUCLEOTIDE SEQUENCE</scope>
    <source>
        <strain evidence="4">JCM 4391</strain>
    </source>
</reference>
<keyword evidence="5" id="KW-1185">Reference proteome</keyword>
<feature type="transmembrane region" description="Helical" evidence="2">
    <location>
        <begin position="443"/>
        <end position="462"/>
    </location>
</feature>
<feature type="transmembrane region" description="Helical" evidence="2">
    <location>
        <begin position="397"/>
        <end position="415"/>
    </location>
</feature>
<name>A0A918M888_9ACTN</name>
<evidence type="ECO:0000256" key="1">
    <source>
        <dbReference type="SAM" id="MobiDB-lite"/>
    </source>
</evidence>
<feature type="transmembrane region" description="Helical" evidence="2">
    <location>
        <begin position="181"/>
        <end position="199"/>
    </location>
</feature>
<feature type="transmembrane region" description="Helical" evidence="2">
    <location>
        <begin position="220"/>
        <end position="237"/>
    </location>
</feature>
<evidence type="ECO:0000259" key="3">
    <source>
        <dbReference type="Pfam" id="PF01757"/>
    </source>
</evidence>
<feature type="region of interest" description="Disordered" evidence="1">
    <location>
        <begin position="1"/>
        <end position="121"/>
    </location>
</feature>
<keyword evidence="2" id="KW-0812">Transmembrane</keyword>
<protein>
    <recommendedName>
        <fullName evidence="3">Acyltransferase 3 domain-containing protein</fullName>
    </recommendedName>
</protein>
<dbReference type="InterPro" id="IPR002656">
    <property type="entry name" value="Acyl_transf_3_dom"/>
</dbReference>